<proteinExistence type="predicted"/>
<dbReference type="Proteomes" id="UP000479526">
    <property type="component" value="Unassembled WGS sequence"/>
</dbReference>
<accession>A0A7C9JBK7</accession>
<reference evidence="2 3" key="1">
    <citation type="submission" date="2020-01" db="EMBL/GenBank/DDBJ databases">
        <title>Herbidospora sp. NEAU-GS84 nov., a novel actinomycete isolated from soil.</title>
        <authorList>
            <person name="Han L."/>
        </authorList>
    </citation>
    <scope>NUCLEOTIDE SEQUENCE [LARGE SCALE GENOMIC DNA]</scope>
    <source>
        <strain evidence="2 3">NEAU-GS84</strain>
    </source>
</reference>
<protein>
    <submittedName>
        <fullName evidence="2">Uncharacterized protein</fullName>
    </submittedName>
</protein>
<evidence type="ECO:0000313" key="2">
    <source>
        <dbReference type="EMBL" id="NAS25908.1"/>
    </source>
</evidence>
<dbReference type="AlphaFoldDB" id="A0A7C9JBK7"/>
<name>A0A7C9JBK7_9ACTN</name>
<keyword evidence="3" id="KW-1185">Reference proteome</keyword>
<evidence type="ECO:0000256" key="1">
    <source>
        <dbReference type="SAM" id="MobiDB-lite"/>
    </source>
</evidence>
<feature type="region of interest" description="Disordered" evidence="1">
    <location>
        <begin position="161"/>
        <end position="198"/>
    </location>
</feature>
<gene>
    <name evidence="2" type="ORF">GT755_30045</name>
</gene>
<comment type="caution">
    <text evidence="2">The sequence shown here is derived from an EMBL/GenBank/DDBJ whole genome shotgun (WGS) entry which is preliminary data.</text>
</comment>
<organism evidence="2 3">
    <name type="scientific">Herbidospora solisilvae</name>
    <dbReference type="NCBI Taxonomy" id="2696284"/>
    <lineage>
        <taxon>Bacteria</taxon>
        <taxon>Bacillati</taxon>
        <taxon>Actinomycetota</taxon>
        <taxon>Actinomycetes</taxon>
        <taxon>Streptosporangiales</taxon>
        <taxon>Streptosporangiaceae</taxon>
        <taxon>Herbidospora</taxon>
    </lineage>
</organism>
<dbReference type="EMBL" id="WXEW01000009">
    <property type="protein sequence ID" value="NAS25908.1"/>
    <property type="molecule type" value="Genomic_DNA"/>
</dbReference>
<dbReference type="RefSeq" id="WP_161482933.1">
    <property type="nucleotide sequence ID" value="NZ_WXEW01000009.1"/>
</dbReference>
<sequence>MQSPPHSGDRSAHGLLLGEGLELLVPVADPAWTWAEYKSAVEHAAPVISRISEVTYRDHLEQVASCDRVHKLRGEVTRMLLSAGRSVERQSVAAQYVEAVRAKGGVPDPGELLGRVNDLALSVFVWTMYRGCDPALLAVMSAAVTSETWYDEAGRDEESFPFEAPVRGVDLRGARPHHARPRPDQRVHPGRPPSFGRG</sequence>
<evidence type="ECO:0000313" key="3">
    <source>
        <dbReference type="Proteomes" id="UP000479526"/>
    </source>
</evidence>